<dbReference type="GO" id="GO:0048476">
    <property type="term" value="C:Holliday junction resolvase complex"/>
    <property type="evidence" value="ECO:0007669"/>
    <property type="project" value="InterPro"/>
</dbReference>
<evidence type="ECO:0000256" key="2">
    <source>
        <dbReference type="ARBA" id="ARBA00004123"/>
    </source>
</evidence>
<keyword evidence="7" id="KW-0378">Hydrolase</keyword>
<keyword evidence="4" id="KW-0479">Metal-binding</keyword>
<sequence length="196" mass="21971">MKPGECINSQIPTDTQREIKNPKTFKDCPPVSKRDIEFALTELQILCNSSHRLINSPSQLGLVVAQFTKSIAELPYKLQKQEKYQQTDWFAAGDNKDCVKVDKDGNGLQRLYKQMLMTFPLASLETAEAIASKYPTITSLMEAYESCKSTQEAESMLKEIPIRRAAGPLSATRKTGPEISKKIFNFFNSVDGNTLL</sequence>
<dbReference type="Gene3D" id="3.40.50.10130">
    <property type="match status" value="1"/>
</dbReference>
<comment type="cofactor">
    <cofactor evidence="1">
        <name>Mg(2+)</name>
        <dbReference type="ChEBI" id="CHEBI:18420"/>
    </cofactor>
</comment>
<dbReference type="OrthoDB" id="343092at2759"/>
<evidence type="ECO:0000256" key="3">
    <source>
        <dbReference type="ARBA" id="ARBA00022722"/>
    </source>
</evidence>
<dbReference type="STRING" id="1661398.A0A482V8G2"/>
<keyword evidence="12" id="KW-0469">Meiosis</keyword>
<evidence type="ECO:0000256" key="9">
    <source>
        <dbReference type="ARBA" id="ARBA00023172"/>
    </source>
</evidence>
<keyword evidence="5 13" id="KW-0255">Endonuclease</keyword>
<accession>A0A482V8G2</accession>
<evidence type="ECO:0000256" key="4">
    <source>
        <dbReference type="ARBA" id="ARBA00022723"/>
    </source>
</evidence>
<evidence type="ECO:0000256" key="11">
    <source>
        <dbReference type="ARBA" id="ARBA00023242"/>
    </source>
</evidence>
<evidence type="ECO:0000256" key="5">
    <source>
        <dbReference type="ARBA" id="ARBA00022759"/>
    </source>
</evidence>
<comment type="caution">
    <text evidence="13">The sequence shown here is derived from an EMBL/GenBank/DDBJ whole genome shotgun (WGS) entry which is preliminary data.</text>
</comment>
<evidence type="ECO:0000256" key="8">
    <source>
        <dbReference type="ARBA" id="ARBA00022842"/>
    </source>
</evidence>
<keyword evidence="11" id="KW-0539">Nucleus</keyword>
<organism evidence="13 14">
    <name type="scientific">Asbolus verrucosus</name>
    <name type="common">Desert ironclad beetle</name>
    <dbReference type="NCBI Taxonomy" id="1661398"/>
    <lineage>
        <taxon>Eukaryota</taxon>
        <taxon>Metazoa</taxon>
        <taxon>Ecdysozoa</taxon>
        <taxon>Arthropoda</taxon>
        <taxon>Hexapoda</taxon>
        <taxon>Insecta</taxon>
        <taxon>Pterygota</taxon>
        <taxon>Neoptera</taxon>
        <taxon>Endopterygota</taxon>
        <taxon>Coleoptera</taxon>
        <taxon>Polyphaga</taxon>
        <taxon>Cucujiformia</taxon>
        <taxon>Tenebrionidae</taxon>
        <taxon>Pimeliinae</taxon>
        <taxon>Asbolus</taxon>
    </lineage>
</organism>
<dbReference type="InterPro" id="IPR042530">
    <property type="entry name" value="EME1/EME2_C"/>
</dbReference>
<evidence type="ECO:0000256" key="6">
    <source>
        <dbReference type="ARBA" id="ARBA00022763"/>
    </source>
</evidence>
<dbReference type="GO" id="GO:0005634">
    <property type="term" value="C:nucleus"/>
    <property type="evidence" value="ECO:0007669"/>
    <property type="project" value="UniProtKB-SubCell"/>
</dbReference>
<evidence type="ECO:0000256" key="7">
    <source>
        <dbReference type="ARBA" id="ARBA00022801"/>
    </source>
</evidence>
<keyword evidence="14" id="KW-1185">Reference proteome</keyword>
<evidence type="ECO:0000313" key="14">
    <source>
        <dbReference type="Proteomes" id="UP000292052"/>
    </source>
</evidence>
<evidence type="ECO:0000313" key="13">
    <source>
        <dbReference type="EMBL" id="RZB39515.1"/>
    </source>
</evidence>
<keyword evidence="6" id="KW-0227">DNA damage</keyword>
<evidence type="ECO:0000256" key="1">
    <source>
        <dbReference type="ARBA" id="ARBA00001946"/>
    </source>
</evidence>
<keyword evidence="8" id="KW-0460">Magnesium</keyword>
<keyword evidence="10" id="KW-0234">DNA repair</keyword>
<dbReference type="PANTHER" id="PTHR21077">
    <property type="entry name" value="EME1 PROTEIN"/>
    <property type="match status" value="1"/>
</dbReference>
<dbReference type="GO" id="GO:0031573">
    <property type="term" value="P:mitotic intra-S DNA damage checkpoint signaling"/>
    <property type="evidence" value="ECO:0007669"/>
    <property type="project" value="TreeGrafter"/>
</dbReference>
<dbReference type="GO" id="GO:0046872">
    <property type="term" value="F:metal ion binding"/>
    <property type="evidence" value="ECO:0007669"/>
    <property type="project" value="UniProtKB-KW"/>
</dbReference>
<protein>
    <submittedName>
        <fullName evidence="13">Crossover junction endonuclease EME1</fullName>
    </submittedName>
</protein>
<comment type="subcellular location">
    <subcellularLocation>
        <location evidence="2">Nucleus</location>
    </subcellularLocation>
</comment>
<reference evidence="13 14" key="1">
    <citation type="submission" date="2017-03" db="EMBL/GenBank/DDBJ databases">
        <title>Genome of the blue death feigning beetle - Asbolus verrucosus.</title>
        <authorList>
            <person name="Rider S.D."/>
        </authorList>
    </citation>
    <scope>NUCLEOTIDE SEQUENCE [LARGE SCALE GENOMIC DNA]</scope>
    <source>
        <strain evidence="13">Butters</strain>
        <tissue evidence="13">Head and leg muscle</tissue>
    </source>
</reference>
<dbReference type="Gene3D" id="1.10.150.670">
    <property type="entry name" value="Crossover junction endonuclease EME1, DNA-binding domain"/>
    <property type="match status" value="1"/>
</dbReference>
<dbReference type="InterPro" id="IPR033310">
    <property type="entry name" value="Mms4/EME1/EME2"/>
</dbReference>
<keyword evidence="9" id="KW-0233">DNA recombination</keyword>
<name>A0A482V8G2_ASBVE</name>
<keyword evidence="3" id="KW-0540">Nuclease</keyword>
<gene>
    <name evidence="13" type="ORF">BDFB_000815</name>
</gene>
<dbReference type="EMBL" id="QDEB01127629">
    <property type="protein sequence ID" value="RZB39515.1"/>
    <property type="molecule type" value="Genomic_DNA"/>
</dbReference>
<dbReference type="PANTHER" id="PTHR21077:SF5">
    <property type="entry name" value="CROSSOVER JUNCTION ENDONUCLEASE MMS4"/>
    <property type="match status" value="1"/>
</dbReference>
<dbReference type="GO" id="GO:0000712">
    <property type="term" value="P:resolution of meiotic recombination intermediates"/>
    <property type="evidence" value="ECO:0007669"/>
    <property type="project" value="TreeGrafter"/>
</dbReference>
<evidence type="ECO:0000256" key="12">
    <source>
        <dbReference type="ARBA" id="ARBA00023254"/>
    </source>
</evidence>
<dbReference type="GO" id="GO:0008821">
    <property type="term" value="F:crossover junction DNA endonuclease activity"/>
    <property type="evidence" value="ECO:0007669"/>
    <property type="project" value="TreeGrafter"/>
</dbReference>
<proteinExistence type="predicted"/>
<evidence type="ECO:0000256" key="10">
    <source>
        <dbReference type="ARBA" id="ARBA00023204"/>
    </source>
</evidence>
<dbReference type="GO" id="GO:0031297">
    <property type="term" value="P:replication fork processing"/>
    <property type="evidence" value="ECO:0007669"/>
    <property type="project" value="TreeGrafter"/>
</dbReference>
<dbReference type="GO" id="GO:0006302">
    <property type="term" value="P:double-strand break repair"/>
    <property type="evidence" value="ECO:0007669"/>
    <property type="project" value="TreeGrafter"/>
</dbReference>
<dbReference type="Pfam" id="PF21292">
    <property type="entry name" value="EME1-MUS81_C"/>
    <property type="match status" value="1"/>
</dbReference>
<dbReference type="Proteomes" id="UP000292052">
    <property type="component" value="Unassembled WGS sequence"/>
</dbReference>
<dbReference type="AlphaFoldDB" id="A0A482V8G2"/>